<feature type="transmembrane region" description="Helical" evidence="2">
    <location>
        <begin position="58"/>
        <end position="82"/>
    </location>
</feature>
<dbReference type="Pfam" id="PF01580">
    <property type="entry name" value="FtsK_SpoIIIE"/>
    <property type="match status" value="1"/>
</dbReference>
<name>A0ABT3BNV4_9BACT</name>
<dbReference type="InterPro" id="IPR027417">
    <property type="entry name" value="P-loop_NTPase"/>
</dbReference>
<feature type="transmembrane region" description="Helical" evidence="2">
    <location>
        <begin position="27"/>
        <end position="46"/>
    </location>
</feature>
<keyword evidence="2" id="KW-0472">Membrane</keyword>
<feature type="domain" description="FtsK" evidence="3">
    <location>
        <begin position="521"/>
        <end position="645"/>
    </location>
</feature>
<feature type="region of interest" description="Disordered" evidence="1">
    <location>
        <begin position="277"/>
        <end position="306"/>
    </location>
</feature>
<reference evidence="4 5" key="1">
    <citation type="journal article" date="2020" name="Int. J. Syst. Evol. Microbiol.">
        <title>Ureaplasma miroungigenitalium sp. nov. isolated from northern elephant seals (Mirounga angustirostris) and Ureaplasma zalophigenitalium sp. nov. isolated from California sea lions (Zalophus californianus).</title>
        <authorList>
            <person name="Volokhov D.V."/>
            <person name="Gulland F.M."/>
            <person name="Gao Y."/>
            <person name="Chizhikov V.E."/>
        </authorList>
    </citation>
    <scope>NUCLEOTIDE SEQUENCE [LARGE SCALE GENOMIC DNA]</scope>
    <source>
        <strain evidence="4 5">CSL7644-GEN</strain>
    </source>
</reference>
<feature type="transmembrane region" description="Helical" evidence="2">
    <location>
        <begin position="94"/>
        <end position="113"/>
    </location>
</feature>
<dbReference type="EMBL" id="JAOXHJ010000001">
    <property type="protein sequence ID" value="MCV3753910.1"/>
    <property type="molecule type" value="Genomic_DNA"/>
</dbReference>
<organism evidence="4 5">
    <name type="scientific">Ureaplasma zalophigenitalium</name>
    <dbReference type="NCBI Taxonomy" id="907723"/>
    <lineage>
        <taxon>Bacteria</taxon>
        <taxon>Bacillati</taxon>
        <taxon>Mycoplasmatota</taxon>
        <taxon>Mycoplasmoidales</taxon>
        <taxon>Mycoplasmoidaceae</taxon>
        <taxon>Ureaplasma</taxon>
    </lineage>
</organism>
<accession>A0ABT3BNV4</accession>
<sequence>MNQTNTVETTHKKTTKKMRKQKKQLHLKWRILIYVSLLLLLLMTIVKVPYFTSVIDYVIEYFFGFSRYLIYFILLLLALFWWSKKLRCKIFNRFTIWFYVLSPILLSIFLGYISNLVLKQTDYIFLDGSYTQIFTNLWKVNFIVAISHTQYYFSLFDFAFGGVSGFINLDLYTQYVVIFMVVLLSFILSILLIIFILYSVRNKRWFYNAKLRMINKLIKNVNKEYKKEFELVDHSVNVSENAETQEPVNEQPDINIQETRETTPLVAPVVTADNNYSDETRNKEVDEQPVNHTSTRTGTPSVMDTHPKLTQQNQMSTSWKSGQTINIPQAFDIGVTKAADHQEDLLTPKLADSTAVKSVNHSSEKTLTNQTPSTFKRTQKFTLSMNDIFEEQKKLQDEKVVFDGEQDYYHELNNMINKIDFRFNQYAKANGIEVKIITKRTYFSMAEVVYSLKNIDIPTFISQHNLELIQILTAQETDLRVNLYQQNKDLALQVSSTKLTSSFSLKNEIKLLDEQEWENFNLIYGKDHEREVVWSNQLDGNLIVYGSAKGSGRAMLLSNIIMGCLLTHKSSEIELYLFDAKTKLTKTFTNLIHTRKITDTSDPAEVIEDLRSLQLKFNDIKKTMQNKGVDNLFELNHMSQQAYKMSLIVFSEFAHILDSPYKEKFIVLLQNLIALAPSIGCLIVLGTEIVNEQTSAFKGMFENIAILKLNNEYESTLISPHNWLHNLYGSGDLVLMKANTIELLRLQIAKITNEEISSLLQKLSVDN</sequence>
<keyword evidence="5" id="KW-1185">Reference proteome</keyword>
<dbReference type="Proteomes" id="UP001207252">
    <property type="component" value="Unassembled WGS sequence"/>
</dbReference>
<keyword evidence="2" id="KW-0812">Transmembrane</keyword>
<keyword evidence="2" id="KW-1133">Transmembrane helix</keyword>
<evidence type="ECO:0000256" key="2">
    <source>
        <dbReference type="SAM" id="Phobius"/>
    </source>
</evidence>
<comment type="caution">
    <text evidence="4">The sequence shown here is derived from an EMBL/GenBank/DDBJ whole genome shotgun (WGS) entry which is preliminary data.</text>
</comment>
<dbReference type="RefSeq" id="WP_263817711.1">
    <property type="nucleotide sequence ID" value="NZ_JAOXHJ010000001.1"/>
</dbReference>
<evidence type="ECO:0000313" key="5">
    <source>
        <dbReference type="Proteomes" id="UP001207252"/>
    </source>
</evidence>
<feature type="transmembrane region" description="Helical" evidence="2">
    <location>
        <begin position="175"/>
        <end position="200"/>
    </location>
</feature>
<gene>
    <name evidence="4" type="ORF">OF365_00740</name>
</gene>
<proteinExistence type="predicted"/>
<evidence type="ECO:0000313" key="4">
    <source>
        <dbReference type="EMBL" id="MCV3753910.1"/>
    </source>
</evidence>
<dbReference type="InterPro" id="IPR002543">
    <property type="entry name" value="FtsK_dom"/>
</dbReference>
<protein>
    <submittedName>
        <fullName evidence="4">FtsK/SpoIIIE domain-containing protein</fullName>
    </submittedName>
</protein>
<feature type="compositionally biased region" description="Polar residues" evidence="1">
    <location>
        <begin position="290"/>
        <end position="306"/>
    </location>
</feature>
<evidence type="ECO:0000259" key="3">
    <source>
        <dbReference type="Pfam" id="PF01580"/>
    </source>
</evidence>
<evidence type="ECO:0000256" key="1">
    <source>
        <dbReference type="SAM" id="MobiDB-lite"/>
    </source>
</evidence>
<dbReference type="Gene3D" id="3.40.50.300">
    <property type="entry name" value="P-loop containing nucleotide triphosphate hydrolases"/>
    <property type="match status" value="1"/>
</dbReference>